<gene>
    <name evidence="1" type="ORF">M23134_06140</name>
</gene>
<keyword evidence="2" id="KW-1185">Reference proteome</keyword>
<organism evidence="1 2">
    <name type="scientific">Microscilla marina ATCC 23134</name>
    <dbReference type="NCBI Taxonomy" id="313606"/>
    <lineage>
        <taxon>Bacteria</taxon>
        <taxon>Pseudomonadati</taxon>
        <taxon>Bacteroidota</taxon>
        <taxon>Cytophagia</taxon>
        <taxon>Cytophagales</taxon>
        <taxon>Microscillaceae</taxon>
        <taxon>Microscilla</taxon>
    </lineage>
</organism>
<dbReference type="EMBL" id="AAWS01000032">
    <property type="protein sequence ID" value="EAY26611.1"/>
    <property type="molecule type" value="Genomic_DNA"/>
</dbReference>
<evidence type="ECO:0000313" key="2">
    <source>
        <dbReference type="Proteomes" id="UP000004095"/>
    </source>
</evidence>
<reference evidence="1 2" key="1">
    <citation type="submission" date="2007-01" db="EMBL/GenBank/DDBJ databases">
        <authorList>
            <person name="Haygood M."/>
            <person name="Podell S."/>
            <person name="Anderson C."/>
            <person name="Hopkinson B."/>
            <person name="Roe K."/>
            <person name="Barbeau K."/>
            <person name="Gaasterland T."/>
            <person name="Ferriera S."/>
            <person name="Johnson J."/>
            <person name="Kravitz S."/>
            <person name="Beeson K."/>
            <person name="Sutton G."/>
            <person name="Rogers Y.-H."/>
            <person name="Friedman R."/>
            <person name="Frazier M."/>
            <person name="Venter J.C."/>
        </authorList>
    </citation>
    <scope>NUCLEOTIDE SEQUENCE [LARGE SCALE GENOMIC DNA]</scope>
    <source>
        <strain evidence="1 2">ATCC 23134</strain>
    </source>
</reference>
<dbReference type="AlphaFoldDB" id="A1ZSN1"/>
<evidence type="ECO:0000313" key="1">
    <source>
        <dbReference type="EMBL" id="EAY26611.1"/>
    </source>
</evidence>
<sequence length="142" mass="16110">MKQFSKVLLIAFFMGGMMITTTSFAQVRWKKPLHFLYKGTMKIGQKTRNITMGFYWDDNDGSVAGEYYYGSGKNGTISFVGSYDHSTKKMTVNEYVIHDAQRKFTGSFSGTSAKGWYKGVWSNSNGVKMHSFALKLAKVYKK</sequence>
<proteinExistence type="predicted"/>
<accession>A1ZSN1</accession>
<dbReference type="Proteomes" id="UP000004095">
    <property type="component" value="Unassembled WGS sequence"/>
</dbReference>
<protein>
    <submittedName>
        <fullName evidence="1">Uncharacterized protein</fullName>
    </submittedName>
</protein>
<dbReference type="RefSeq" id="WP_002700612.1">
    <property type="nucleotide sequence ID" value="NZ_AAWS01000032.1"/>
</dbReference>
<comment type="caution">
    <text evidence="1">The sequence shown here is derived from an EMBL/GenBank/DDBJ whole genome shotgun (WGS) entry which is preliminary data.</text>
</comment>
<name>A1ZSN1_MICM2</name>